<evidence type="ECO:0000313" key="3">
    <source>
        <dbReference type="Proteomes" id="UP000646827"/>
    </source>
</evidence>
<accession>A0A8H7VH95</accession>
<proteinExistence type="predicted"/>
<protein>
    <submittedName>
        <fullName evidence="2">Uncharacterized protein</fullName>
    </submittedName>
</protein>
<name>A0A8H7VH95_9FUNG</name>
<evidence type="ECO:0000313" key="2">
    <source>
        <dbReference type="EMBL" id="KAG2220460.1"/>
    </source>
</evidence>
<gene>
    <name evidence="2" type="ORF">INT45_004202</name>
</gene>
<dbReference type="OrthoDB" id="2246061at2759"/>
<reference evidence="2 3" key="1">
    <citation type="submission" date="2020-12" db="EMBL/GenBank/DDBJ databases">
        <title>Metabolic potential, ecology and presence of endohyphal bacteria is reflected in genomic diversity of Mucoromycotina.</title>
        <authorList>
            <person name="Muszewska A."/>
            <person name="Okrasinska A."/>
            <person name="Steczkiewicz K."/>
            <person name="Drgas O."/>
            <person name="Orlowska M."/>
            <person name="Perlinska-Lenart U."/>
            <person name="Aleksandrzak-Piekarczyk T."/>
            <person name="Szatraj K."/>
            <person name="Zielenkiewicz U."/>
            <person name="Pilsyk S."/>
            <person name="Malc E."/>
            <person name="Mieczkowski P."/>
            <person name="Kruszewska J.S."/>
            <person name="Biernat P."/>
            <person name="Pawlowska J."/>
        </authorList>
    </citation>
    <scope>NUCLEOTIDE SEQUENCE [LARGE SCALE GENOMIC DNA]</scope>
    <source>
        <strain evidence="2 3">CBS 142.35</strain>
    </source>
</reference>
<dbReference type="EMBL" id="JAEPRB010000140">
    <property type="protein sequence ID" value="KAG2220460.1"/>
    <property type="molecule type" value="Genomic_DNA"/>
</dbReference>
<comment type="caution">
    <text evidence="2">The sequence shown here is derived from an EMBL/GenBank/DDBJ whole genome shotgun (WGS) entry which is preliminary data.</text>
</comment>
<dbReference type="AlphaFoldDB" id="A0A8H7VH95"/>
<feature type="signal peptide" evidence="1">
    <location>
        <begin position="1"/>
        <end position="25"/>
    </location>
</feature>
<keyword evidence="1" id="KW-0732">Signal</keyword>
<keyword evidence="3" id="KW-1185">Reference proteome</keyword>
<sequence>MIPTHRSLLRVVFVTTTLFNISTFAVPLEQQQHFVVSSSSSSPTNTMGISNNLAIENSLSEYYKDIVDQVMESVTESIFASASHSFMTVRHYQVSNHDDHLTLVRSNLLASVRPLVQSDLQVILPMEELASSSELTLTTRVNRVVIHLNQRLAEQLGHMINVDEATDKIIRQSLVDNRYLAHCTGQKSAQLQLEQLLAALTSFFNSPKKTNQSVESSSVVIEQQHKKKPRHRSIETNEAVLMSQWLHSWLSEIPGILTIEFDKRMHEAVQSVLEDF</sequence>
<organism evidence="2 3">
    <name type="scientific">Circinella minor</name>
    <dbReference type="NCBI Taxonomy" id="1195481"/>
    <lineage>
        <taxon>Eukaryota</taxon>
        <taxon>Fungi</taxon>
        <taxon>Fungi incertae sedis</taxon>
        <taxon>Mucoromycota</taxon>
        <taxon>Mucoromycotina</taxon>
        <taxon>Mucoromycetes</taxon>
        <taxon>Mucorales</taxon>
        <taxon>Lichtheimiaceae</taxon>
        <taxon>Circinella</taxon>
    </lineage>
</organism>
<evidence type="ECO:0000256" key="1">
    <source>
        <dbReference type="SAM" id="SignalP"/>
    </source>
</evidence>
<feature type="chain" id="PRO_5034789872" evidence="1">
    <location>
        <begin position="26"/>
        <end position="276"/>
    </location>
</feature>
<dbReference type="Proteomes" id="UP000646827">
    <property type="component" value="Unassembled WGS sequence"/>
</dbReference>